<name>A0ABY5GWV0_9GAMM</name>
<keyword evidence="2" id="KW-0547">Nucleotide-binding</keyword>
<dbReference type="SUPFAM" id="SSF52540">
    <property type="entry name" value="P-loop containing nucleoside triphosphate hydrolases"/>
    <property type="match status" value="1"/>
</dbReference>
<proteinExistence type="predicted"/>
<dbReference type="SMART" id="SM00382">
    <property type="entry name" value="AAA"/>
    <property type="match status" value="1"/>
</dbReference>
<gene>
    <name evidence="5" type="ORF">KDX31_05610</name>
</gene>
<evidence type="ECO:0000313" key="5">
    <source>
        <dbReference type="EMBL" id="UTW04482.1"/>
    </source>
</evidence>
<keyword evidence="6" id="KW-1185">Reference proteome</keyword>
<evidence type="ECO:0000256" key="1">
    <source>
        <dbReference type="ARBA" id="ARBA00022448"/>
    </source>
</evidence>
<evidence type="ECO:0000256" key="3">
    <source>
        <dbReference type="ARBA" id="ARBA00022840"/>
    </source>
</evidence>
<evidence type="ECO:0000256" key="2">
    <source>
        <dbReference type="ARBA" id="ARBA00022741"/>
    </source>
</evidence>
<dbReference type="PANTHER" id="PTHR24220:SF611">
    <property type="entry name" value="ATP-BINDING COMPONENT OF ABC TRANSPORTER-RELATED"/>
    <property type="match status" value="1"/>
</dbReference>
<evidence type="ECO:0000313" key="6">
    <source>
        <dbReference type="Proteomes" id="UP001059950"/>
    </source>
</evidence>
<dbReference type="PANTHER" id="PTHR24220">
    <property type="entry name" value="IMPORT ATP-BINDING PROTEIN"/>
    <property type="match status" value="1"/>
</dbReference>
<dbReference type="InterPro" id="IPR003439">
    <property type="entry name" value="ABC_transporter-like_ATP-bd"/>
</dbReference>
<dbReference type="PROSITE" id="PS50893">
    <property type="entry name" value="ABC_TRANSPORTER_2"/>
    <property type="match status" value="1"/>
</dbReference>
<dbReference type="Proteomes" id="UP001059950">
    <property type="component" value="Chromosome"/>
</dbReference>
<evidence type="ECO:0000259" key="4">
    <source>
        <dbReference type="PROSITE" id="PS50893"/>
    </source>
</evidence>
<reference evidence="5" key="1">
    <citation type="submission" date="2021-04" db="EMBL/GenBank/DDBJ databases">
        <title>Oceanospirillales bacteria with DddD are important DMSP degraders in coastal seawater.</title>
        <authorList>
            <person name="Liu J."/>
        </authorList>
    </citation>
    <scope>NUCLEOTIDE SEQUENCE</scope>
    <source>
        <strain evidence="5">GY6</strain>
    </source>
</reference>
<dbReference type="InterPro" id="IPR015854">
    <property type="entry name" value="ABC_transpr_LolD-like"/>
</dbReference>
<dbReference type="InterPro" id="IPR017911">
    <property type="entry name" value="MacB-like_ATP-bd"/>
</dbReference>
<feature type="domain" description="ABC transporter" evidence="4">
    <location>
        <begin position="9"/>
        <end position="237"/>
    </location>
</feature>
<dbReference type="GO" id="GO:0005524">
    <property type="term" value="F:ATP binding"/>
    <property type="evidence" value="ECO:0007669"/>
    <property type="project" value="UniProtKB-KW"/>
</dbReference>
<dbReference type="InterPro" id="IPR027417">
    <property type="entry name" value="P-loop_NTPase"/>
</dbReference>
<organism evidence="5 6">
    <name type="scientific">Amphritea atlantica</name>
    <dbReference type="NCBI Taxonomy" id="355243"/>
    <lineage>
        <taxon>Bacteria</taxon>
        <taxon>Pseudomonadati</taxon>
        <taxon>Pseudomonadota</taxon>
        <taxon>Gammaproteobacteria</taxon>
        <taxon>Oceanospirillales</taxon>
        <taxon>Oceanospirillaceae</taxon>
        <taxon>Amphritea</taxon>
    </lineage>
</organism>
<keyword evidence="1" id="KW-0813">Transport</keyword>
<dbReference type="CDD" id="cd03255">
    <property type="entry name" value="ABC_MJ0796_LolCDE_FtsE"/>
    <property type="match status" value="1"/>
</dbReference>
<keyword evidence="3 5" id="KW-0067">ATP-binding</keyword>
<protein>
    <submittedName>
        <fullName evidence="5">ABC transporter ATP-binding protein</fullName>
    </submittedName>
</protein>
<dbReference type="Gene3D" id="3.40.50.300">
    <property type="entry name" value="P-loop containing nucleotide triphosphate hydrolases"/>
    <property type="match status" value="1"/>
</dbReference>
<sequence>MQEMKKTIIELDSVVFGWTEGQPVLNIPELSVASGERVFLKGPSGSGKSTLLNLIAGIHTPRQGSVRVLGEAVHHQGSAWRDNFRADHIGLIFQQFNLLPYLSVLDNVMLPCLFSKRRKARATERYGSLEEAATQLLKHLGMVSDALHGRGVTRLSIGQQQRVAAARALIGSPELIIADEPTSALDSDSRNGFLDLLIGECDLSGSTLVFVSHDSSLEAHFSQIISLRDINHAEELV</sequence>
<dbReference type="InterPro" id="IPR003593">
    <property type="entry name" value="AAA+_ATPase"/>
</dbReference>
<dbReference type="EMBL" id="CP073344">
    <property type="protein sequence ID" value="UTW04482.1"/>
    <property type="molecule type" value="Genomic_DNA"/>
</dbReference>
<dbReference type="Pfam" id="PF00005">
    <property type="entry name" value="ABC_tran"/>
    <property type="match status" value="1"/>
</dbReference>
<accession>A0ABY5GWV0</accession>